<dbReference type="InterPro" id="IPR050171">
    <property type="entry name" value="MFS_Transporters"/>
</dbReference>
<evidence type="ECO:0000256" key="3">
    <source>
        <dbReference type="ARBA" id="ARBA00022475"/>
    </source>
</evidence>
<evidence type="ECO:0000313" key="9">
    <source>
        <dbReference type="Proteomes" id="UP000515871"/>
    </source>
</evidence>
<evidence type="ECO:0000256" key="2">
    <source>
        <dbReference type="ARBA" id="ARBA00022448"/>
    </source>
</evidence>
<protein>
    <submittedName>
        <fullName evidence="8">MFS transporter</fullName>
    </submittedName>
</protein>
<dbReference type="PANTHER" id="PTHR23517:SF3">
    <property type="entry name" value="INTEGRAL MEMBRANE TRANSPORT PROTEIN"/>
    <property type="match status" value="1"/>
</dbReference>
<keyword evidence="6 7" id="KW-0472">Membrane</keyword>
<keyword evidence="5 7" id="KW-1133">Transmembrane helix</keyword>
<dbReference type="RefSeq" id="WP_187411489.1">
    <property type="nucleotide sequence ID" value="NZ_CP060587.1"/>
</dbReference>
<evidence type="ECO:0000256" key="7">
    <source>
        <dbReference type="SAM" id="Phobius"/>
    </source>
</evidence>
<dbReference type="Proteomes" id="UP000515871">
    <property type="component" value="Chromosome"/>
</dbReference>
<dbReference type="Pfam" id="PF07690">
    <property type="entry name" value="MFS_1"/>
    <property type="match status" value="1"/>
</dbReference>
<gene>
    <name evidence="8" type="ORF">H9L21_11690</name>
</gene>
<feature type="transmembrane region" description="Helical" evidence="7">
    <location>
        <begin position="81"/>
        <end position="99"/>
    </location>
</feature>
<feature type="transmembrane region" description="Helical" evidence="7">
    <location>
        <begin position="305"/>
        <end position="324"/>
    </location>
</feature>
<dbReference type="InterPro" id="IPR011701">
    <property type="entry name" value="MFS"/>
</dbReference>
<organism evidence="8 9">
    <name type="scientific">Aeromicrobium senzhongii</name>
    <dbReference type="NCBI Taxonomy" id="2663859"/>
    <lineage>
        <taxon>Bacteria</taxon>
        <taxon>Bacillati</taxon>
        <taxon>Actinomycetota</taxon>
        <taxon>Actinomycetes</taxon>
        <taxon>Propionibacteriales</taxon>
        <taxon>Nocardioidaceae</taxon>
        <taxon>Aeromicrobium</taxon>
    </lineage>
</organism>
<dbReference type="SUPFAM" id="SSF103473">
    <property type="entry name" value="MFS general substrate transporter"/>
    <property type="match status" value="1"/>
</dbReference>
<feature type="transmembrane region" description="Helical" evidence="7">
    <location>
        <begin position="247"/>
        <end position="270"/>
    </location>
</feature>
<keyword evidence="2" id="KW-0813">Transport</keyword>
<name>A0ABX6SQX1_9ACTN</name>
<feature type="transmembrane region" description="Helical" evidence="7">
    <location>
        <begin position="140"/>
        <end position="162"/>
    </location>
</feature>
<evidence type="ECO:0000256" key="5">
    <source>
        <dbReference type="ARBA" id="ARBA00022989"/>
    </source>
</evidence>
<keyword evidence="3" id="KW-1003">Cell membrane</keyword>
<accession>A0ABX6SQX1</accession>
<feature type="transmembrane region" description="Helical" evidence="7">
    <location>
        <begin position="368"/>
        <end position="388"/>
    </location>
</feature>
<evidence type="ECO:0000256" key="6">
    <source>
        <dbReference type="ARBA" id="ARBA00023136"/>
    </source>
</evidence>
<evidence type="ECO:0000256" key="1">
    <source>
        <dbReference type="ARBA" id="ARBA00004651"/>
    </source>
</evidence>
<keyword evidence="4 7" id="KW-0812">Transmembrane</keyword>
<feature type="transmembrane region" description="Helical" evidence="7">
    <location>
        <begin position="168"/>
        <end position="190"/>
    </location>
</feature>
<comment type="subcellular location">
    <subcellularLocation>
        <location evidence="1">Cell membrane</location>
        <topology evidence="1">Multi-pass membrane protein</topology>
    </subcellularLocation>
</comment>
<keyword evidence="9" id="KW-1185">Reference proteome</keyword>
<feature type="transmembrane region" description="Helical" evidence="7">
    <location>
        <begin position="105"/>
        <end position="128"/>
    </location>
</feature>
<dbReference type="Gene3D" id="1.20.1250.20">
    <property type="entry name" value="MFS general substrate transporter like domains"/>
    <property type="match status" value="2"/>
</dbReference>
<sequence length="401" mass="40401">MSGTRARARLGGAGRLLLPGLITILLIAPSLLPGTLAFAIRRDFDLSVTTIGAAVSGYYLLSTVATRAAVPLARRYDPLTMTRACLLTSAICVPASALLGTTGALLAGCLIAGTTNGLATPSANMLIALNVPERHRGLAFGIRVSAVPGAAGLCALAAYVVATHDVAWPAAYLAYGLACLVGIGCTFLAPPTTLADTEDEAEGANGASRGGTLHILAAGGLLASIAGSATSPFLVDGLIAGGADPGAAALLFGLSAWIGVSARIIAGIVADRVPGAVLHLVAAAGLLVFGSVGMLILGFGRGTPMLAVGTVLTFALGWAWPGLLHHATLTVHRTQMARATAALQTGTYVGALIGPLGFGLIVEHLSFTWAWSGYATMLLASAAMLALASRRVRRAGERAVP</sequence>
<evidence type="ECO:0000256" key="4">
    <source>
        <dbReference type="ARBA" id="ARBA00022692"/>
    </source>
</evidence>
<dbReference type="PANTHER" id="PTHR23517">
    <property type="entry name" value="RESISTANCE PROTEIN MDTM, PUTATIVE-RELATED-RELATED"/>
    <property type="match status" value="1"/>
</dbReference>
<evidence type="ECO:0000313" key="8">
    <source>
        <dbReference type="EMBL" id="QNL93758.1"/>
    </source>
</evidence>
<dbReference type="EMBL" id="CP060587">
    <property type="protein sequence ID" value="QNL93758.1"/>
    <property type="molecule type" value="Genomic_DNA"/>
</dbReference>
<feature type="transmembrane region" description="Helical" evidence="7">
    <location>
        <begin position="277"/>
        <end position="299"/>
    </location>
</feature>
<feature type="transmembrane region" description="Helical" evidence="7">
    <location>
        <begin position="46"/>
        <end position="69"/>
    </location>
</feature>
<proteinExistence type="predicted"/>
<feature type="transmembrane region" description="Helical" evidence="7">
    <location>
        <begin position="345"/>
        <end position="362"/>
    </location>
</feature>
<reference evidence="8 9" key="1">
    <citation type="submission" date="2020-08" db="EMBL/GenBank/DDBJ databases">
        <title>Novel species in genus Aeromicrobium.</title>
        <authorList>
            <person name="Zhang G."/>
        </authorList>
    </citation>
    <scope>NUCLEOTIDE SEQUENCE [LARGE SCALE GENOMIC DNA]</scope>
    <source>
        <strain evidence="9">zg-629</strain>
    </source>
</reference>
<dbReference type="InterPro" id="IPR036259">
    <property type="entry name" value="MFS_trans_sf"/>
</dbReference>
<feature type="transmembrane region" description="Helical" evidence="7">
    <location>
        <begin position="16"/>
        <end position="40"/>
    </location>
</feature>
<feature type="transmembrane region" description="Helical" evidence="7">
    <location>
        <begin position="211"/>
        <end position="235"/>
    </location>
</feature>